<dbReference type="WBParaSite" id="nRc.2.0.1.t26107-RA">
    <property type="protein sequence ID" value="nRc.2.0.1.t26107-RA"/>
    <property type="gene ID" value="nRc.2.0.1.g26107"/>
</dbReference>
<keyword evidence="1" id="KW-1185">Reference proteome</keyword>
<dbReference type="Proteomes" id="UP000887565">
    <property type="component" value="Unplaced"/>
</dbReference>
<reference evidence="2" key="1">
    <citation type="submission" date="2022-11" db="UniProtKB">
        <authorList>
            <consortium name="WormBaseParasite"/>
        </authorList>
    </citation>
    <scope>IDENTIFICATION</scope>
</reference>
<protein>
    <submittedName>
        <fullName evidence="2">Uncharacterized protein</fullName>
    </submittedName>
</protein>
<evidence type="ECO:0000313" key="2">
    <source>
        <dbReference type="WBParaSite" id="nRc.2.0.1.t26107-RA"/>
    </source>
</evidence>
<name>A0A915JJ49_ROMCU</name>
<evidence type="ECO:0000313" key="1">
    <source>
        <dbReference type="Proteomes" id="UP000887565"/>
    </source>
</evidence>
<accession>A0A915JJ49</accession>
<proteinExistence type="predicted"/>
<sequence length="217" mass="24048">MCVALESGQDLQFVGVAVAFGRFQLHFEGHFGVGVARDVVGFVDLAETALPNFFPYIKFTVVKKFTRLEKIVFRAFLTFGHKALPHAEIFLAALGTFLLEIGKPVLAAKPEKEPNLDSWPSTFKNLTAFCSLFSFFFFFAELDSTAAATAAAPSPDILILSTAADAFSPSPTTERFFERFRRFFNSSLRLLDSAPEFGDNGFEAGFIIVRMFSNVHT</sequence>
<organism evidence="1 2">
    <name type="scientific">Romanomermis culicivorax</name>
    <name type="common">Nematode worm</name>
    <dbReference type="NCBI Taxonomy" id="13658"/>
    <lineage>
        <taxon>Eukaryota</taxon>
        <taxon>Metazoa</taxon>
        <taxon>Ecdysozoa</taxon>
        <taxon>Nematoda</taxon>
        <taxon>Enoplea</taxon>
        <taxon>Dorylaimia</taxon>
        <taxon>Mermithida</taxon>
        <taxon>Mermithoidea</taxon>
        <taxon>Mermithidae</taxon>
        <taxon>Romanomermis</taxon>
    </lineage>
</organism>
<dbReference type="AlphaFoldDB" id="A0A915JJ49"/>